<dbReference type="GO" id="GO:0046872">
    <property type="term" value="F:metal ion binding"/>
    <property type="evidence" value="ECO:0007669"/>
    <property type="project" value="UniProtKB-KW"/>
</dbReference>
<organism evidence="5 6">
    <name type="scientific">Ceratitis capitata</name>
    <name type="common">Mediterranean fruit fly</name>
    <name type="synonym">Tephritis capitata</name>
    <dbReference type="NCBI Taxonomy" id="7213"/>
    <lineage>
        <taxon>Eukaryota</taxon>
        <taxon>Metazoa</taxon>
        <taxon>Ecdysozoa</taxon>
        <taxon>Arthropoda</taxon>
        <taxon>Hexapoda</taxon>
        <taxon>Insecta</taxon>
        <taxon>Pterygota</taxon>
        <taxon>Neoptera</taxon>
        <taxon>Endopterygota</taxon>
        <taxon>Diptera</taxon>
        <taxon>Brachycera</taxon>
        <taxon>Muscomorpha</taxon>
        <taxon>Tephritoidea</taxon>
        <taxon>Tephritidae</taxon>
        <taxon>Ceratitis</taxon>
        <taxon>Ceratitis</taxon>
    </lineage>
</organism>
<dbReference type="GO" id="GO:0005634">
    <property type="term" value="C:nucleus"/>
    <property type="evidence" value="ECO:0007669"/>
    <property type="project" value="UniProtKB-SubCell"/>
</dbReference>
<keyword evidence="3" id="KW-0677">Repeat</keyword>
<dbReference type="Proteomes" id="UP000606786">
    <property type="component" value="Unassembled WGS sequence"/>
</dbReference>
<dbReference type="AlphaFoldDB" id="A0A811UU93"/>
<gene>
    <name evidence="5" type="ORF">CCAP1982_LOCUS10375</name>
</gene>
<evidence type="ECO:0000256" key="4">
    <source>
        <dbReference type="ARBA" id="ARBA00022833"/>
    </source>
</evidence>
<proteinExistence type="predicted"/>
<keyword evidence="4" id="KW-0862">Zinc</keyword>
<evidence type="ECO:0000313" key="5">
    <source>
        <dbReference type="EMBL" id="CAD7001888.1"/>
    </source>
</evidence>
<dbReference type="GO" id="GO:0000978">
    <property type="term" value="F:RNA polymerase II cis-regulatory region sequence-specific DNA binding"/>
    <property type="evidence" value="ECO:0007669"/>
    <property type="project" value="TreeGrafter"/>
</dbReference>
<dbReference type="PANTHER" id="PTHR45891:SF3">
    <property type="entry name" value="ZINC FINGER PROTEIN 2"/>
    <property type="match status" value="1"/>
</dbReference>
<dbReference type="PANTHER" id="PTHR45891">
    <property type="entry name" value="ZINC FINGER HOMEOBOX PROTEIN"/>
    <property type="match status" value="1"/>
</dbReference>
<evidence type="ECO:0000313" key="6">
    <source>
        <dbReference type="Proteomes" id="UP000606786"/>
    </source>
</evidence>
<dbReference type="InterPro" id="IPR051968">
    <property type="entry name" value="ZnFinger_Homeobox_TR"/>
</dbReference>
<evidence type="ECO:0000256" key="2">
    <source>
        <dbReference type="ARBA" id="ARBA00022723"/>
    </source>
</evidence>
<keyword evidence="2" id="KW-0479">Metal-binding</keyword>
<evidence type="ECO:0000256" key="3">
    <source>
        <dbReference type="ARBA" id="ARBA00022737"/>
    </source>
</evidence>
<name>A0A811UU93_CERCA</name>
<comment type="caution">
    <text evidence="5">The sequence shown here is derived from an EMBL/GenBank/DDBJ whole genome shotgun (WGS) entry which is preliminary data.</text>
</comment>
<reference evidence="5" key="1">
    <citation type="submission" date="2020-11" db="EMBL/GenBank/DDBJ databases">
        <authorList>
            <person name="Whitehead M."/>
        </authorList>
    </citation>
    <scope>NUCLEOTIDE SEQUENCE</scope>
    <source>
        <strain evidence="5">EGII</strain>
    </source>
</reference>
<comment type="subcellular location">
    <subcellularLocation>
        <location evidence="1">Nucleus</location>
    </subcellularLocation>
</comment>
<protein>
    <submittedName>
        <fullName evidence="5">(Mediterranean fruit fly) hypothetical protein</fullName>
    </submittedName>
</protein>
<dbReference type="GO" id="GO:0000981">
    <property type="term" value="F:DNA-binding transcription factor activity, RNA polymerase II-specific"/>
    <property type="evidence" value="ECO:0007669"/>
    <property type="project" value="TreeGrafter"/>
</dbReference>
<dbReference type="EMBL" id="CAJHJT010000023">
    <property type="protein sequence ID" value="CAD7001888.1"/>
    <property type="molecule type" value="Genomic_DNA"/>
</dbReference>
<accession>A0A811UU93</accession>
<dbReference type="OrthoDB" id="6417226at2759"/>
<keyword evidence="6" id="KW-1185">Reference proteome</keyword>
<sequence length="76" mass="8992">MKVVKHWFRNTLFKERQRNKDSPYNFSNPPSTTLNLEEYERTGQAKVTALNEDLHMDSLNSHMSSRRTKKISLPKI</sequence>
<evidence type="ECO:0000256" key="1">
    <source>
        <dbReference type="ARBA" id="ARBA00004123"/>
    </source>
</evidence>